<evidence type="ECO:0000313" key="2">
    <source>
        <dbReference type="EMBL" id="GAA97233.1"/>
    </source>
</evidence>
<dbReference type="EMBL" id="BABT02000117">
    <property type="protein sequence ID" value="GAA97233.1"/>
    <property type="molecule type" value="Genomic_DNA"/>
</dbReference>
<accession>G7E352</accession>
<dbReference type="HOGENOM" id="CLU_1332228_0_0_1"/>
<dbReference type="Proteomes" id="UP000009131">
    <property type="component" value="Unassembled WGS sequence"/>
</dbReference>
<evidence type="ECO:0000256" key="1">
    <source>
        <dbReference type="SAM" id="MobiDB-lite"/>
    </source>
</evidence>
<protein>
    <submittedName>
        <fullName evidence="2">Uncharacterized protein</fullName>
    </submittedName>
</protein>
<organism evidence="2 3">
    <name type="scientific">Mixia osmundae (strain CBS 9802 / IAM 14324 / JCM 22182 / KY 12970)</name>
    <dbReference type="NCBI Taxonomy" id="764103"/>
    <lineage>
        <taxon>Eukaryota</taxon>
        <taxon>Fungi</taxon>
        <taxon>Dikarya</taxon>
        <taxon>Basidiomycota</taxon>
        <taxon>Pucciniomycotina</taxon>
        <taxon>Mixiomycetes</taxon>
        <taxon>Mixiales</taxon>
        <taxon>Mixiaceae</taxon>
        <taxon>Mixia</taxon>
    </lineage>
</organism>
<feature type="region of interest" description="Disordered" evidence="1">
    <location>
        <begin position="178"/>
        <end position="206"/>
    </location>
</feature>
<dbReference type="InParanoid" id="G7E352"/>
<reference evidence="2 3" key="2">
    <citation type="journal article" date="2012" name="Open Biol.">
        <title>Characteristics of nucleosomes and linker DNA regions on the genome of the basidiomycete Mixia osmundae revealed by mono- and dinucleosome mapping.</title>
        <authorList>
            <person name="Nishida H."/>
            <person name="Kondo S."/>
            <person name="Matsumoto T."/>
            <person name="Suzuki Y."/>
            <person name="Yoshikawa H."/>
            <person name="Taylor T.D."/>
            <person name="Sugiyama J."/>
        </authorList>
    </citation>
    <scope>NUCLEOTIDE SEQUENCE [LARGE SCALE GENOMIC DNA]</scope>
    <source>
        <strain evidence="3">CBS 9802 / IAM 14324 / JCM 22182 / KY 12970</strain>
    </source>
</reference>
<dbReference type="AlphaFoldDB" id="G7E352"/>
<gene>
    <name evidence="2" type="primary">Mo03909</name>
    <name evidence="2" type="ORF">E5Q_03909</name>
</gene>
<dbReference type="RefSeq" id="XP_014571091.1">
    <property type="nucleotide sequence ID" value="XM_014715605.1"/>
</dbReference>
<comment type="caution">
    <text evidence="2">The sequence shown here is derived from an EMBL/GenBank/DDBJ whole genome shotgun (WGS) entry which is preliminary data.</text>
</comment>
<proteinExistence type="predicted"/>
<reference evidence="2 3" key="1">
    <citation type="journal article" date="2011" name="J. Gen. Appl. Microbiol.">
        <title>Draft genome sequencing of the enigmatic basidiomycete Mixia osmundae.</title>
        <authorList>
            <person name="Nishida H."/>
            <person name="Nagatsuka Y."/>
            <person name="Sugiyama J."/>
        </authorList>
    </citation>
    <scope>NUCLEOTIDE SEQUENCE [LARGE SCALE GENOMIC DNA]</scope>
    <source>
        <strain evidence="3">CBS 9802 / IAM 14324 / JCM 22182 / KY 12970</strain>
    </source>
</reference>
<keyword evidence="3" id="KW-1185">Reference proteome</keyword>
<sequence length="206" mass="22423">MLISLERSSGVINSVLDDQSFLRDTRTPQTERTAPPPVLNRAIQWKAEEFIFSSPVESKSIGGLGGVCASRVRASFSTSQHAGLSTSAVQDSKHTPESAYCRTVTGPETALRTLTGDQQRTKAYHYSTGIQRELRRRVDRPGSAELFTIPSRVLASSTDIATTFSLASSIVCSRTAIERKESSMSPADSDGTPIYQSHQRPEVCKA</sequence>
<evidence type="ECO:0000313" key="3">
    <source>
        <dbReference type="Proteomes" id="UP000009131"/>
    </source>
</evidence>
<name>G7E352_MIXOS</name>